<dbReference type="OrthoDB" id="15475at2"/>
<dbReference type="RefSeq" id="WP_097001234.1">
    <property type="nucleotide sequence ID" value="NZ_OBEI01000015.1"/>
</dbReference>
<sequence length="68" mass="7886">MFIIRCSNCGFEITDEKQIRLYGGVEVALKIVSIPGSPIEKRRQIAQLFNQYGVPCPKCRKKDIWTWL</sequence>
<dbReference type="Proteomes" id="UP000219036">
    <property type="component" value="Unassembled WGS sequence"/>
</dbReference>
<accession>A0A285NRS0</accession>
<name>A0A285NRS0_9AQUI</name>
<proteinExistence type="predicted"/>
<evidence type="ECO:0000313" key="2">
    <source>
        <dbReference type="Proteomes" id="UP000219036"/>
    </source>
</evidence>
<dbReference type="AlphaFoldDB" id="A0A285NRS0"/>
<reference evidence="2" key="1">
    <citation type="submission" date="2017-09" db="EMBL/GenBank/DDBJ databases">
        <authorList>
            <person name="Varghese N."/>
            <person name="Submissions S."/>
        </authorList>
    </citation>
    <scope>NUCLEOTIDE SEQUENCE [LARGE SCALE GENOMIC DNA]</scope>
    <source>
        <strain evidence="2">DSM 15103</strain>
    </source>
</reference>
<keyword evidence="2" id="KW-1185">Reference proteome</keyword>
<organism evidence="1 2">
    <name type="scientific">Persephonella hydrogeniphila</name>
    <dbReference type="NCBI Taxonomy" id="198703"/>
    <lineage>
        <taxon>Bacteria</taxon>
        <taxon>Pseudomonadati</taxon>
        <taxon>Aquificota</taxon>
        <taxon>Aquificia</taxon>
        <taxon>Aquificales</taxon>
        <taxon>Hydrogenothermaceae</taxon>
        <taxon>Persephonella</taxon>
    </lineage>
</organism>
<protein>
    <submittedName>
        <fullName evidence="1">Uncharacterized protein</fullName>
    </submittedName>
</protein>
<dbReference type="EMBL" id="OBEI01000015">
    <property type="protein sequence ID" value="SNZ11633.1"/>
    <property type="molecule type" value="Genomic_DNA"/>
</dbReference>
<gene>
    <name evidence="1" type="ORF">SAMN06265182_2098</name>
</gene>
<evidence type="ECO:0000313" key="1">
    <source>
        <dbReference type="EMBL" id="SNZ11633.1"/>
    </source>
</evidence>